<evidence type="ECO:0000259" key="4">
    <source>
        <dbReference type="Pfam" id="PF00561"/>
    </source>
</evidence>
<dbReference type="PRINTS" id="PR00793">
    <property type="entry name" value="PROAMNOPTASE"/>
</dbReference>
<dbReference type="InterPro" id="IPR029058">
    <property type="entry name" value="AB_hydrolase_fold"/>
</dbReference>
<accession>A0A538SHU0</accession>
<evidence type="ECO:0000313" key="6">
    <source>
        <dbReference type="Proteomes" id="UP000320184"/>
    </source>
</evidence>
<dbReference type="PANTHER" id="PTHR43798:SF33">
    <property type="entry name" value="HYDROLASE, PUTATIVE (AFU_ORTHOLOGUE AFUA_2G14860)-RELATED"/>
    <property type="match status" value="1"/>
</dbReference>
<dbReference type="PRINTS" id="PR00111">
    <property type="entry name" value="ABHYDROLASE"/>
</dbReference>
<keyword evidence="2 5" id="KW-0378">Hydrolase</keyword>
<dbReference type="EMBL" id="VBOT01000086">
    <property type="protein sequence ID" value="TMQ50942.1"/>
    <property type="molecule type" value="Genomic_DNA"/>
</dbReference>
<evidence type="ECO:0000256" key="1">
    <source>
        <dbReference type="ARBA" id="ARBA00010088"/>
    </source>
</evidence>
<dbReference type="SUPFAM" id="SSF53474">
    <property type="entry name" value="alpha/beta-Hydrolases"/>
    <property type="match status" value="1"/>
</dbReference>
<dbReference type="Pfam" id="PF00561">
    <property type="entry name" value="Abhydrolase_1"/>
    <property type="match status" value="1"/>
</dbReference>
<dbReference type="PANTHER" id="PTHR43798">
    <property type="entry name" value="MONOACYLGLYCEROL LIPASE"/>
    <property type="match status" value="1"/>
</dbReference>
<organism evidence="5 6">
    <name type="scientific">Eiseniibacteriota bacterium</name>
    <dbReference type="NCBI Taxonomy" id="2212470"/>
    <lineage>
        <taxon>Bacteria</taxon>
        <taxon>Candidatus Eiseniibacteriota</taxon>
    </lineage>
</organism>
<dbReference type="InterPro" id="IPR002410">
    <property type="entry name" value="Peptidase_S33"/>
</dbReference>
<dbReference type="Gene3D" id="3.40.50.1820">
    <property type="entry name" value="alpha/beta hydrolase"/>
    <property type="match status" value="1"/>
</dbReference>
<dbReference type="InterPro" id="IPR000073">
    <property type="entry name" value="AB_hydrolase_1"/>
</dbReference>
<dbReference type="AlphaFoldDB" id="A0A538SHU0"/>
<name>A0A538SHU0_UNCEI</name>
<proteinExistence type="inferred from homology"/>
<comment type="caution">
    <text evidence="5">The sequence shown here is derived from an EMBL/GenBank/DDBJ whole genome shotgun (WGS) entry which is preliminary data.</text>
</comment>
<evidence type="ECO:0000256" key="3">
    <source>
        <dbReference type="SAM" id="SignalP"/>
    </source>
</evidence>
<protein>
    <submittedName>
        <fullName evidence="5">Alpha/beta hydrolase</fullName>
    </submittedName>
</protein>
<gene>
    <name evidence="5" type="ORF">E6K73_06905</name>
</gene>
<dbReference type="InterPro" id="IPR050266">
    <property type="entry name" value="AB_hydrolase_sf"/>
</dbReference>
<sequence>MIWRPASLARPVGWTAAAAWSCLAAIAAAAVPESGQMFHGKNVTLYYEVRGSTAGTPLFVVNGGPGFDHTYVHCSAAWDVLARRRRVLFYDQRGNGRSPALKPGQSCTLADQIDDLDGLRAHLGSNRIDLIGHSWGGYLVMAYAARHPDRIAHLIICDSAAPKWQETVFLFKDIYPEATERQQAVAFAEELGDTAAVKVDLREYMGLLFYSPEKRDQFLAKASSYKYTRSVNAALNTDLARYDLNPELPKFRFPTLVLTGRFDINVAPSVAWKIHKAIPNSEFTVFEKSGHIPYFEEPDAFVERVEAFLGRP</sequence>
<comment type="similarity">
    <text evidence="1">Belongs to the peptidase S33 family.</text>
</comment>
<feature type="signal peptide" evidence="3">
    <location>
        <begin position="1"/>
        <end position="29"/>
    </location>
</feature>
<dbReference type="GO" id="GO:0016020">
    <property type="term" value="C:membrane"/>
    <property type="evidence" value="ECO:0007669"/>
    <property type="project" value="TreeGrafter"/>
</dbReference>
<evidence type="ECO:0000256" key="2">
    <source>
        <dbReference type="ARBA" id="ARBA00022801"/>
    </source>
</evidence>
<reference evidence="5 6" key="1">
    <citation type="journal article" date="2019" name="Nat. Microbiol.">
        <title>Mediterranean grassland soil C-N compound turnover is dependent on rainfall and depth, and is mediated by genomically divergent microorganisms.</title>
        <authorList>
            <person name="Diamond S."/>
            <person name="Andeer P.F."/>
            <person name="Li Z."/>
            <person name="Crits-Christoph A."/>
            <person name="Burstein D."/>
            <person name="Anantharaman K."/>
            <person name="Lane K.R."/>
            <person name="Thomas B.C."/>
            <person name="Pan C."/>
            <person name="Northen T.R."/>
            <person name="Banfield J.F."/>
        </authorList>
    </citation>
    <scope>NUCLEOTIDE SEQUENCE [LARGE SCALE GENOMIC DNA]</scope>
    <source>
        <strain evidence="5">WS_3</strain>
    </source>
</reference>
<feature type="chain" id="PRO_5021810913" evidence="3">
    <location>
        <begin position="30"/>
        <end position="312"/>
    </location>
</feature>
<keyword evidence="3" id="KW-0732">Signal</keyword>
<dbReference type="GO" id="GO:0008233">
    <property type="term" value="F:peptidase activity"/>
    <property type="evidence" value="ECO:0007669"/>
    <property type="project" value="InterPro"/>
</dbReference>
<dbReference type="Proteomes" id="UP000320184">
    <property type="component" value="Unassembled WGS sequence"/>
</dbReference>
<feature type="domain" description="AB hydrolase-1" evidence="4">
    <location>
        <begin position="57"/>
        <end position="298"/>
    </location>
</feature>
<evidence type="ECO:0000313" key="5">
    <source>
        <dbReference type="EMBL" id="TMQ50942.1"/>
    </source>
</evidence>
<dbReference type="GO" id="GO:0006508">
    <property type="term" value="P:proteolysis"/>
    <property type="evidence" value="ECO:0007669"/>
    <property type="project" value="InterPro"/>
</dbReference>